<dbReference type="PROSITE" id="PS51465">
    <property type="entry name" value="KAZAL_2"/>
    <property type="match status" value="9"/>
</dbReference>
<dbReference type="PROSITE" id="PS50026">
    <property type="entry name" value="EGF_3"/>
    <property type="match status" value="4"/>
</dbReference>
<reference evidence="35" key="1">
    <citation type="submission" date="2012-01" db="EMBL/GenBank/DDBJ databases">
        <title>The Genome Sequence of Oreochromis niloticus (Nile Tilapia).</title>
        <authorList>
            <consortium name="Broad Institute Genome Assembly Team"/>
            <consortium name="Broad Institute Sequencing Platform"/>
            <person name="Di Palma F."/>
            <person name="Johnson J."/>
            <person name="Lander E.S."/>
            <person name="Lindblad-Toh K."/>
        </authorList>
    </citation>
    <scope>NUCLEOTIDE SEQUENCE [LARGE SCALE GENOMIC DNA]</scope>
</reference>
<feature type="disulfide bond" evidence="25">
    <location>
        <begin position="837"/>
        <end position="849"/>
    </location>
</feature>
<dbReference type="InterPro" id="IPR002049">
    <property type="entry name" value="LE_dom"/>
</dbReference>
<dbReference type="GO" id="GO:0007399">
    <property type="term" value="P:nervous system development"/>
    <property type="evidence" value="ECO:0007669"/>
    <property type="project" value="UniProtKB-ARBA"/>
</dbReference>
<keyword evidence="19" id="KW-0325">Glycoprotein</keyword>
<feature type="disulfide bond" evidence="23">
    <location>
        <begin position="1229"/>
        <end position="1238"/>
    </location>
</feature>
<keyword evidence="21 25" id="KW-0424">Laminin EGF-like domain</keyword>
<dbReference type="GO" id="GO:0005604">
    <property type="term" value="C:basement membrane"/>
    <property type="evidence" value="ECO:0007669"/>
    <property type="project" value="UniProtKB-ARBA"/>
</dbReference>
<dbReference type="Pfam" id="PF03146">
    <property type="entry name" value="NtA"/>
    <property type="match status" value="1"/>
</dbReference>
<keyword evidence="10" id="KW-0479">Metal-binding</keyword>
<evidence type="ECO:0000256" key="4">
    <source>
        <dbReference type="ARBA" id="ARBA00022473"/>
    </source>
</evidence>
<evidence type="ECO:0000256" key="26">
    <source>
        <dbReference type="SAM" id="MobiDB-lite"/>
    </source>
</evidence>
<dbReference type="InterPro" id="IPR003884">
    <property type="entry name" value="FacI_MAC"/>
</dbReference>
<evidence type="ECO:0000256" key="15">
    <source>
        <dbReference type="ARBA" id="ARBA00022974"/>
    </source>
</evidence>
<dbReference type="InterPro" id="IPR050653">
    <property type="entry name" value="Prot_Inhib_GrowthFact_Antg"/>
</dbReference>
<dbReference type="FunFam" id="3.30.60.30:FF:000008">
    <property type="entry name" value="Transmembrane agrin"/>
    <property type="match status" value="1"/>
</dbReference>
<feature type="disulfide bond" evidence="23">
    <location>
        <begin position="1526"/>
        <end position="1535"/>
    </location>
</feature>
<dbReference type="GO" id="GO:0043236">
    <property type="term" value="F:laminin binding"/>
    <property type="evidence" value="ECO:0007669"/>
    <property type="project" value="InterPro"/>
</dbReference>
<dbReference type="InterPro" id="IPR003645">
    <property type="entry name" value="Fol_N"/>
</dbReference>
<dbReference type="SMART" id="SM00180">
    <property type="entry name" value="EGF_Lam"/>
    <property type="match status" value="2"/>
</dbReference>
<dbReference type="PRINTS" id="PR00011">
    <property type="entry name" value="EGFLAMININ"/>
</dbReference>
<dbReference type="InterPro" id="IPR004850">
    <property type="entry name" value="NtA_dom"/>
</dbReference>
<evidence type="ECO:0000256" key="5">
    <source>
        <dbReference type="ARBA" id="ARBA00022475"/>
    </source>
</evidence>
<dbReference type="SUPFAM" id="SSF100895">
    <property type="entry name" value="Kazal-type serine protease inhibitors"/>
    <property type="match status" value="9"/>
</dbReference>
<dbReference type="SUPFAM" id="SSF50242">
    <property type="entry name" value="TIMP-like"/>
    <property type="match status" value="1"/>
</dbReference>
<evidence type="ECO:0000256" key="25">
    <source>
        <dbReference type="PROSITE-ProRule" id="PRU00460"/>
    </source>
</evidence>
<evidence type="ECO:0000259" key="33">
    <source>
        <dbReference type="PROSITE" id="PS51465"/>
    </source>
</evidence>
<dbReference type="FunFam" id="2.10.25.10:FF:000140">
    <property type="entry name" value="Transmembrane agrin"/>
    <property type="match status" value="1"/>
</dbReference>
<dbReference type="InterPro" id="IPR036364">
    <property type="entry name" value="SEA_dom_sf"/>
</dbReference>
<dbReference type="SMART" id="SM00282">
    <property type="entry name" value="LamG"/>
    <property type="match status" value="3"/>
</dbReference>
<keyword evidence="11 27" id="KW-0732">Signal</keyword>
<dbReference type="Pfam" id="PF00008">
    <property type="entry name" value="EGF"/>
    <property type="match status" value="3"/>
</dbReference>
<evidence type="ECO:0000256" key="9">
    <source>
        <dbReference type="ARBA" id="ARBA00022692"/>
    </source>
</evidence>
<evidence type="ECO:0000256" key="13">
    <source>
        <dbReference type="ARBA" id="ARBA00022782"/>
    </source>
</evidence>
<evidence type="ECO:0000256" key="1">
    <source>
        <dbReference type="ARBA" id="ARBA00004401"/>
    </source>
</evidence>
<dbReference type="InterPro" id="IPR036058">
    <property type="entry name" value="Kazal_dom_sf"/>
</dbReference>
<dbReference type="Proteomes" id="UP000005207">
    <property type="component" value="Linkage group LG20"/>
</dbReference>
<dbReference type="InterPro" id="IPR001791">
    <property type="entry name" value="Laminin_G"/>
</dbReference>
<dbReference type="Gene3D" id="2.60.120.200">
    <property type="match status" value="3"/>
</dbReference>
<keyword evidence="16" id="KW-0770">Synapse</keyword>
<evidence type="ECO:0000256" key="19">
    <source>
        <dbReference type="ARBA" id="ARBA00023180"/>
    </source>
</evidence>
<feature type="disulfide bond" evidence="25">
    <location>
        <begin position="858"/>
        <end position="867"/>
    </location>
</feature>
<evidence type="ECO:0000256" key="14">
    <source>
        <dbReference type="ARBA" id="ARBA00022837"/>
    </source>
</evidence>
<name>A0A669CBU1_ORENI</name>
<dbReference type="CDD" id="cd00110">
    <property type="entry name" value="LamG"/>
    <property type="match status" value="3"/>
</dbReference>
<feature type="domain" description="Kazal-like" evidence="33">
    <location>
        <begin position="192"/>
        <end position="240"/>
    </location>
</feature>
<feature type="domain" description="Laminin G" evidence="29">
    <location>
        <begin position="1747"/>
        <end position="1925"/>
    </location>
</feature>
<dbReference type="PANTHER" id="PTHR10913:SF78">
    <property type="entry name" value="AGRIN"/>
    <property type="match status" value="1"/>
</dbReference>
<feature type="domain" description="EGF-like" evidence="30">
    <location>
        <begin position="1203"/>
        <end position="1239"/>
    </location>
</feature>
<reference evidence="34" key="2">
    <citation type="submission" date="2025-08" db="UniProtKB">
        <authorList>
            <consortium name="Ensembl"/>
        </authorList>
    </citation>
    <scope>IDENTIFICATION</scope>
</reference>
<dbReference type="CDD" id="cd00055">
    <property type="entry name" value="EGF_Lam"/>
    <property type="match status" value="2"/>
</dbReference>
<evidence type="ECO:0000256" key="20">
    <source>
        <dbReference type="ARBA" id="ARBA00023207"/>
    </source>
</evidence>
<dbReference type="FunFam" id="3.30.60.30:FF:000022">
    <property type="entry name" value="Transmembrane agrin"/>
    <property type="match status" value="1"/>
</dbReference>
<feature type="domain" description="Kazal-like" evidence="33">
    <location>
        <begin position="480"/>
        <end position="527"/>
    </location>
</feature>
<feature type="domain" description="Kazal-like" evidence="33">
    <location>
        <begin position="909"/>
        <end position="958"/>
    </location>
</feature>
<evidence type="ECO:0000256" key="7">
    <source>
        <dbReference type="ARBA" id="ARBA00022530"/>
    </source>
</evidence>
<evidence type="ECO:0000256" key="12">
    <source>
        <dbReference type="ARBA" id="ARBA00022737"/>
    </source>
</evidence>
<dbReference type="GO" id="GO:0005886">
    <property type="term" value="C:plasma membrane"/>
    <property type="evidence" value="ECO:0007669"/>
    <property type="project" value="UniProtKB-SubCell"/>
</dbReference>
<feature type="domain" description="EGF-like" evidence="30">
    <location>
        <begin position="1427"/>
        <end position="1464"/>
    </location>
</feature>
<feature type="domain" description="Kazal-like" evidence="33">
    <location>
        <begin position="546"/>
        <end position="593"/>
    </location>
</feature>
<dbReference type="SUPFAM" id="SSF57196">
    <property type="entry name" value="EGF/Laminin"/>
    <property type="match status" value="2"/>
</dbReference>
<dbReference type="InterPro" id="IPR000742">
    <property type="entry name" value="EGF"/>
</dbReference>
<dbReference type="Pfam" id="PF00054">
    <property type="entry name" value="Laminin_G_1"/>
    <property type="match status" value="3"/>
</dbReference>
<feature type="disulfide bond" evidence="24">
    <location>
        <begin position="31"/>
        <end position="103"/>
    </location>
</feature>
<keyword evidence="17" id="KW-0472">Membrane</keyword>
<evidence type="ECO:0000256" key="16">
    <source>
        <dbReference type="ARBA" id="ARBA00023018"/>
    </source>
</evidence>
<keyword evidence="14" id="KW-0106">Calcium</keyword>
<feature type="domain" description="Kazal-like" evidence="33">
    <location>
        <begin position="611"/>
        <end position="658"/>
    </location>
</feature>
<feature type="domain" description="Laminin EGF-like" evidence="31">
    <location>
        <begin position="783"/>
        <end position="836"/>
    </location>
</feature>
<keyword evidence="18 23" id="KW-1015">Disulfide bond</keyword>
<dbReference type="GeneTree" id="ENSGT00940000158337"/>
<dbReference type="SMART" id="SM00057">
    <property type="entry name" value="FIMAC"/>
    <property type="match status" value="5"/>
</dbReference>
<evidence type="ECO:0000259" key="29">
    <source>
        <dbReference type="PROSITE" id="PS50025"/>
    </source>
</evidence>
<dbReference type="Pfam" id="PF01390">
    <property type="entry name" value="SEA"/>
    <property type="match status" value="1"/>
</dbReference>
<dbReference type="InterPro" id="IPR000082">
    <property type="entry name" value="SEA_dom"/>
</dbReference>
<dbReference type="SMART" id="SM00280">
    <property type="entry name" value="KAZAL"/>
    <property type="match status" value="9"/>
</dbReference>
<evidence type="ECO:0000259" key="30">
    <source>
        <dbReference type="PROSITE" id="PS50026"/>
    </source>
</evidence>
<feature type="chain" id="PRO_5025492859" description="Agrin" evidence="27">
    <location>
        <begin position="30"/>
        <end position="1929"/>
    </location>
</feature>
<keyword evidence="6" id="KW-0964">Secreted</keyword>
<feature type="region of interest" description="Disordered" evidence="26">
    <location>
        <begin position="1138"/>
        <end position="1171"/>
    </location>
</feature>
<dbReference type="Gene3D" id="2.40.50.120">
    <property type="match status" value="1"/>
</dbReference>
<comment type="caution">
    <text evidence="23">Lacks conserved residue(s) required for the propagation of feature annotation.</text>
</comment>
<feature type="domain" description="EGF-like" evidence="30">
    <location>
        <begin position="1700"/>
        <end position="1736"/>
    </location>
</feature>
<proteinExistence type="predicted"/>
<keyword evidence="5" id="KW-1003">Cell membrane</keyword>
<feature type="domain" description="Laminin G" evidence="29">
    <location>
        <begin position="1244"/>
        <end position="1426"/>
    </location>
</feature>
<feature type="disulfide bond" evidence="25">
    <location>
        <begin position="839"/>
        <end position="856"/>
    </location>
</feature>
<keyword evidence="7" id="KW-0272">Extracellular matrix</keyword>
<feature type="domain" description="Laminin G" evidence="29">
    <location>
        <begin position="1529"/>
        <end position="1715"/>
    </location>
</feature>
<sequence>MGSQRTLRAGRTGLLLAGLLVAVWQLCAANCPEKELEDREEEANIVLTGTVDEIINKDPVHNNYSCKVRVWRYLKGKSSVNREILLDGGNKVMIGGFGNPGICDNQVSVGDTRIFFLNPAPDYMGPEHRSELMLNSSLMRITLRNLEAVEHCVEGKHFFSLSFSLAGCRGMLCGFGAICERNPNDPSKGECVCKKVDCPSFVAPVCGSDSSTYTNECELEKAQCNAQRRIKVLSKGACSLKDPCTEVACSYGSTCVQSSDGLSAKCMCPLGCEGKPKQVVCGSDGKDYVNECELHQHACKNKKNIRVQYQGHCDPCKNVLNCRVEPLTRQPLKFVPLELCPLSDEPLCASDGRTYPSECAMRATGIQKGITLRKIHAGQCTTLDECKDCPFYGVCLVEQLSARCSCDPIECDGTYKPLCGKDGNTYTNDCMRRKAECLSKTPIATKHLGPCDLNIPSPCLHVACSHGAECVVKNNEAVCECSEACPQTSDPVCGSDGQTYGSPCEMRLMGCALQKEISIQHKGPCDEACANCSFGAICDAQSKQCVCPSECVKSYQPVCGSDGTTYNSECELHVRACKQQMDLRVVGQGECKTCGNTVCAMGARCVQNRCECPPCSGESYSPVCGSDGTTYDNECELRRHSCTQMTRIDVARLGSCDEDCGSGGSGSGQESCEQDRCLVFGGTWYEDAEDESDRCLCEYSCMSVPHSLVCGSDGKNYSNECELKKARCEKREHLLIQNQGPCAAASLLDPMVPEHCSVSVYGCCSDNVTAALGVGQAGCPATCQCNIYGSYKGTCDPTTGQCSCKPGVGGQKCDRCEPGFWNFRGIVTENMSGCTPCNCDATGSVRDDCEQMSGLCSCKTGVKGMKCNVCPDGSKMGMNGCPEAPTSCEELQCNYGATCIKVNGQAHCECPSPDCDLKNKTKVCGSDGVTYADQCQLRTIACRQDKDITVQHFGQCTGEPRPTMASTTLPTLEDRSSCDNTEFGCCPDGKTPSSTPEGANCPSTMRFSGSLHLDQVDGQDLIYTPEMEDPKSELFGETARSIEGALNELFRKSAVHKDFMSVRVRNLAPSNSILAYVEAHFKPDTRFTVEDIVGALLKQLKASKDTSISVKKPEDENIRLSSISIFTTTTTTTTASITTAAPTTSTRPPTTSPYITRRPTGTTRRPFSGRHKLVPVTSPLTTTALPPATTVAHFTTRPYHKVLQKPCDSHPCLHGGTCEENGSDFNCKCPAGRGGTVCEKVIKYYIPSFGGQSYLAFPTMSAYHTVRIAMEFRASEMDGILLYNGQDRKKDFISLALVNGRVELSYSVSSRFRFNTGSGTGTALSKVQISQGRWHQLVVTRNRRNAMLSVDSEPHIEGESPRGTDGLNLDTNLFIGGVPEDINVKERTGLAVGLVGCIRMLDVNNRNLNLQENGGESLYGSGVGECGNNPCLPNPCKNGGACQVKEAEMFHCKCSKGFWGKMLRRIHRWLNTLALVAGFLGGSLLTFLSLHPGLTCADVHDPCNPTRCHPSSQCQAQPEGGYKCECPMGREGRHCENGNLSRTQQSFGLESAEYMTVVFMTNDSNGLIFYNGQKSDGRGDFISLSLSDGFLEFRYDLGKGPATIRSKEQIQLNVWNTVNLERSNRKGEIMVNKKGAVRGEAPNQHVDLNLKESLFVGGAPDYSRLARAAALTEGFKGTVQQVNLYMSLCKQINVSIAMFQSHPCSREPCHNGGRCKPQLDTYNCECLSGFSGQHCQNTIHEKSAGETEAIAFDGRTFIEYHNAVTRSEKALLVNKFELSIRTDTTQGLVLWSGKGVERSDYIALAIVDGHVQMTYDLGSKPVVLRSTVRVDTNSWIRIKASRALRDGSLQVGNEAPVTGSSPLASTQLDTDGALWLGGLEELPVARRLPKAYSTGFVGCIKDVVVDGVDLHLVEDALNSPRILHCSAAK</sequence>
<reference evidence="34" key="3">
    <citation type="submission" date="2025-09" db="UniProtKB">
        <authorList>
            <consortium name="Ensembl"/>
        </authorList>
    </citation>
    <scope>IDENTIFICATION</scope>
</reference>
<evidence type="ECO:0000256" key="10">
    <source>
        <dbReference type="ARBA" id="ARBA00022723"/>
    </source>
</evidence>
<dbReference type="Pfam" id="PF00053">
    <property type="entry name" value="EGF_laminin"/>
    <property type="match status" value="2"/>
</dbReference>
<feature type="disulfide bond" evidence="23">
    <location>
        <begin position="1726"/>
        <end position="1735"/>
    </location>
</feature>
<dbReference type="SUPFAM" id="SSF49899">
    <property type="entry name" value="Concanavalin A-like lectins/glucanases"/>
    <property type="match status" value="3"/>
</dbReference>
<gene>
    <name evidence="34" type="primary">AGRN</name>
    <name evidence="34" type="synonym">agrn</name>
</gene>
<keyword evidence="15" id="KW-0654">Proteoglycan</keyword>
<dbReference type="InterPro" id="IPR002350">
    <property type="entry name" value="Kazal_dom"/>
</dbReference>
<feature type="domain" description="NtA" evidence="32">
    <location>
        <begin position="31"/>
        <end position="162"/>
    </location>
</feature>
<evidence type="ECO:0000256" key="17">
    <source>
        <dbReference type="ARBA" id="ARBA00023136"/>
    </source>
</evidence>
<dbReference type="SMART" id="SM00200">
    <property type="entry name" value="SEA"/>
    <property type="match status" value="1"/>
</dbReference>
<dbReference type="CDD" id="cd00104">
    <property type="entry name" value="KAZAL_FS"/>
    <property type="match status" value="9"/>
</dbReference>
<keyword evidence="8 23" id="KW-0245">EGF-like domain</keyword>
<evidence type="ECO:0000256" key="23">
    <source>
        <dbReference type="PROSITE-ProRule" id="PRU00076"/>
    </source>
</evidence>
<dbReference type="FunFam" id="3.30.60.30:FF:000018">
    <property type="entry name" value="Transmembrane agrin"/>
    <property type="match status" value="1"/>
</dbReference>
<dbReference type="SMART" id="SM00179">
    <property type="entry name" value="EGF_CA"/>
    <property type="match status" value="3"/>
</dbReference>
<evidence type="ECO:0000259" key="28">
    <source>
        <dbReference type="PROSITE" id="PS50024"/>
    </source>
</evidence>
<feature type="disulfide bond" evidence="25">
    <location>
        <begin position="785"/>
        <end position="802"/>
    </location>
</feature>
<dbReference type="FunFam" id="3.30.60.30:FF:000024">
    <property type="entry name" value="Transmembrane agrin"/>
    <property type="match status" value="2"/>
</dbReference>
<evidence type="ECO:0000256" key="24">
    <source>
        <dbReference type="PROSITE-ProRule" id="PRU00443"/>
    </source>
</evidence>
<feature type="domain" description="Kazal-like" evidence="33">
    <location>
        <begin position="260"/>
        <end position="315"/>
    </location>
</feature>
<feature type="domain" description="Laminin EGF-like" evidence="31">
    <location>
        <begin position="837"/>
        <end position="890"/>
    </location>
</feature>
<dbReference type="Pfam" id="PF00050">
    <property type="entry name" value="Kazal_1"/>
    <property type="match status" value="1"/>
</dbReference>
<dbReference type="FunFam" id="2.40.50.120:FF:000008">
    <property type="entry name" value="agrin isoform X1"/>
    <property type="match status" value="1"/>
</dbReference>
<dbReference type="SMART" id="SM00274">
    <property type="entry name" value="FOLN"/>
    <property type="match status" value="5"/>
</dbReference>
<evidence type="ECO:0000256" key="22">
    <source>
        <dbReference type="ARBA" id="ARBA00034103"/>
    </source>
</evidence>
<dbReference type="Pfam" id="PF07648">
    <property type="entry name" value="Kazal_2"/>
    <property type="match status" value="8"/>
</dbReference>
<feature type="disulfide bond" evidence="25">
    <location>
        <begin position="783"/>
        <end position="795"/>
    </location>
</feature>
<dbReference type="PROSITE" id="PS50027">
    <property type="entry name" value="EGF_LAM_2"/>
    <property type="match status" value="2"/>
</dbReference>
<dbReference type="FunFam" id="2.10.25.10:FF:000012">
    <property type="entry name" value="Delta-like protein"/>
    <property type="match status" value="1"/>
</dbReference>
<dbReference type="PROSITE" id="PS50025">
    <property type="entry name" value="LAM_G_DOMAIN"/>
    <property type="match status" value="3"/>
</dbReference>
<feature type="domain" description="Kazal-like" evidence="33">
    <location>
        <begin position="340"/>
        <end position="382"/>
    </location>
</feature>
<protein>
    <recommendedName>
        <fullName evidence="3">Agrin</fullName>
    </recommendedName>
</protein>
<feature type="domain" description="EGF-like" evidence="30">
    <location>
        <begin position="1499"/>
        <end position="1536"/>
    </location>
</feature>
<dbReference type="GO" id="GO:0005509">
    <property type="term" value="F:calcium ion binding"/>
    <property type="evidence" value="ECO:0007669"/>
    <property type="project" value="InterPro"/>
</dbReference>
<evidence type="ECO:0000313" key="34">
    <source>
        <dbReference type="Ensembl" id="ENSONIP00000045268.1"/>
    </source>
</evidence>
<dbReference type="Ensembl" id="ENSONIT00000074405.1">
    <property type="protein sequence ID" value="ENSONIP00000045268.1"/>
    <property type="gene ID" value="ENSONIG00000009289.2"/>
</dbReference>
<organism evidence="34 35">
    <name type="scientific">Oreochromis niloticus</name>
    <name type="common">Nile tilapia</name>
    <name type="synonym">Tilapia nilotica</name>
    <dbReference type="NCBI Taxonomy" id="8128"/>
    <lineage>
        <taxon>Eukaryota</taxon>
        <taxon>Metazoa</taxon>
        <taxon>Chordata</taxon>
        <taxon>Craniata</taxon>
        <taxon>Vertebrata</taxon>
        <taxon>Euteleostomi</taxon>
        <taxon>Actinopterygii</taxon>
        <taxon>Neopterygii</taxon>
        <taxon>Teleostei</taxon>
        <taxon>Neoteleostei</taxon>
        <taxon>Acanthomorphata</taxon>
        <taxon>Ovalentaria</taxon>
        <taxon>Cichlomorphae</taxon>
        <taxon>Cichliformes</taxon>
        <taxon>Cichlidae</taxon>
        <taxon>African cichlids</taxon>
        <taxon>Pseudocrenilabrinae</taxon>
        <taxon>Oreochromini</taxon>
        <taxon>Oreochromis</taxon>
    </lineage>
</organism>
<keyword evidence="20" id="KW-0357">Heparan sulfate</keyword>
<dbReference type="GO" id="GO:0030154">
    <property type="term" value="P:cell differentiation"/>
    <property type="evidence" value="ECO:0007669"/>
    <property type="project" value="UniProtKB-KW"/>
</dbReference>
<evidence type="ECO:0000256" key="27">
    <source>
        <dbReference type="SAM" id="SignalP"/>
    </source>
</evidence>
<dbReference type="FunFam" id="2.10.25.10:FF:000095">
    <property type="entry name" value="Notch, isoform B"/>
    <property type="match status" value="1"/>
</dbReference>
<keyword evidence="4" id="KW-0217">Developmental protein</keyword>
<dbReference type="Gene3D" id="3.30.60.30">
    <property type="match status" value="9"/>
</dbReference>
<dbReference type="InterPro" id="IPR008993">
    <property type="entry name" value="TIMP-like_OB-fold"/>
</dbReference>
<feature type="disulfide bond" evidence="25">
    <location>
        <begin position="804"/>
        <end position="813"/>
    </location>
</feature>
<dbReference type="InterPro" id="IPR013320">
    <property type="entry name" value="ConA-like_dom_sf"/>
</dbReference>
<dbReference type="FunFam" id="2.60.120.200:FF:000045">
    <property type="entry name" value="Transmembrane agrin"/>
    <property type="match status" value="1"/>
</dbReference>
<dbReference type="PROSITE" id="PS01186">
    <property type="entry name" value="EGF_2"/>
    <property type="match status" value="1"/>
</dbReference>
<dbReference type="FunFam" id="2.60.120.200:FF:000027">
    <property type="entry name" value="Transmembrane agrin"/>
    <property type="match status" value="1"/>
</dbReference>
<evidence type="ECO:0000256" key="21">
    <source>
        <dbReference type="ARBA" id="ARBA00023292"/>
    </source>
</evidence>
<dbReference type="SMART" id="SM00181">
    <property type="entry name" value="EGF"/>
    <property type="match status" value="7"/>
</dbReference>
<dbReference type="SUPFAM" id="SSF82671">
    <property type="entry name" value="SEA domain"/>
    <property type="match status" value="1"/>
</dbReference>
<dbReference type="PANTHER" id="PTHR10913">
    <property type="entry name" value="FOLLISTATIN-RELATED"/>
    <property type="match status" value="1"/>
</dbReference>
<dbReference type="PROSITE" id="PS50024">
    <property type="entry name" value="SEA"/>
    <property type="match status" value="1"/>
</dbReference>
<dbReference type="GO" id="GO:0061024">
    <property type="term" value="P:membrane organization"/>
    <property type="evidence" value="ECO:0007669"/>
    <property type="project" value="UniProtKB-ARBA"/>
</dbReference>
<feature type="domain" description="Kazal-like" evidence="33">
    <location>
        <begin position="398"/>
        <end position="453"/>
    </location>
</feature>
<dbReference type="Gene3D" id="2.10.25.10">
    <property type="entry name" value="Laminin"/>
    <property type="match status" value="5"/>
</dbReference>
<evidence type="ECO:0000256" key="3">
    <source>
        <dbReference type="ARBA" id="ARBA00016077"/>
    </source>
</evidence>
<evidence type="ECO:0000256" key="18">
    <source>
        <dbReference type="ARBA" id="ARBA00023157"/>
    </source>
</evidence>
<accession>A0A669CBU1</accession>
<evidence type="ECO:0000259" key="32">
    <source>
        <dbReference type="PROSITE" id="PS51121"/>
    </source>
</evidence>
<dbReference type="CDD" id="cd00054">
    <property type="entry name" value="EGF_CA"/>
    <property type="match status" value="1"/>
</dbReference>
<feature type="domain" description="Kazal-like" evidence="33">
    <location>
        <begin position="696"/>
        <end position="744"/>
    </location>
</feature>
<dbReference type="GO" id="GO:0007010">
    <property type="term" value="P:cytoskeleton organization"/>
    <property type="evidence" value="ECO:0007669"/>
    <property type="project" value="UniProtKB-ARBA"/>
</dbReference>
<keyword evidence="13" id="KW-0221">Differentiation</keyword>
<evidence type="ECO:0000256" key="6">
    <source>
        <dbReference type="ARBA" id="ARBA00022525"/>
    </source>
</evidence>
<keyword evidence="9" id="KW-0812">Transmembrane</keyword>
<dbReference type="GO" id="GO:0043113">
    <property type="term" value="P:receptor clustering"/>
    <property type="evidence" value="ECO:0007669"/>
    <property type="project" value="InterPro"/>
</dbReference>
<evidence type="ECO:0000313" key="35">
    <source>
        <dbReference type="Proteomes" id="UP000005207"/>
    </source>
</evidence>
<dbReference type="GO" id="GO:0005576">
    <property type="term" value="C:extracellular region"/>
    <property type="evidence" value="ECO:0007669"/>
    <property type="project" value="TreeGrafter"/>
</dbReference>
<dbReference type="GO" id="GO:0050808">
    <property type="term" value="P:synapse organization"/>
    <property type="evidence" value="ECO:0007669"/>
    <property type="project" value="UniProtKB-ARBA"/>
</dbReference>
<feature type="compositionally biased region" description="Low complexity" evidence="26">
    <location>
        <begin position="1138"/>
        <end position="1166"/>
    </location>
</feature>
<feature type="signal peptide" evidence="27">
    <location>
        <begin position="1"/>
        <end position="29"/>
    </location>
</feature>
<evidence type="ECO:0000256" key="2">
    <source>
        <dbReference type="ARBA" id="ARBA00004498"/>
    </source>
</evidence>
<dbReference type="GO" id="GO:0045202">
    <property type="term" value="C:synapse"/>
    <property type="evidence" value="ECO:0007669"/>
    <property type="project" value="UniProtKB-SubCell"/>
</dbReference>
<keyword evidence="12" id="KW-0677">Repeat</keyword>
<evidence type="ECO:0000259" key="31">
    <source>
        <dbReference type="PROSITE" id="PS50027"/>
    </source>
</evidence>
<dbReference type="PROSITE" id="PS01248">
    <property type="entry name" value="EGF_LAM_1"/>
    <property type="match status" value="1"/>
</dbReference>
<dbReference type="FunFam" id="2.10.25.10:FF:000134">
    <property type="entry name" value="Transmembrane agrin"/>
    <property type="match status" value="1"/>
</dbReference>
<evidence type="ECO:0000256" key="11">
    <source>
        <dbReference type="ARBA" id="ARBA00022729"/>
    </source>
</evidence>
<dbReference type="PROSITE" id="PS51121">
    <property type="entry name" value="NTA"/>
    <property type="match status" value="1"/>
</dbReference>
<dbReference type="Gene3D" id="3.30.70.960">
    <property type="entry name" value="SEA domain"/>
    <property type="match status" value="1"/>
</dbReference>
<keyword evidence="35" id="KW-1185">Reference proteome</keyword>
<feature type="domain" description="SEA" evidence="28">
    <location>
        <begin position="1003"/>
        <end position="1125"/>
    </location>
</feature>
<evidence type="ECO:0000256" key="8">
    <source>
        <dbReference type="ARBA" id="ARBA00022536"/>
    </source>
</evidence>
<dbReference type="PROSITE" id="PS00022">
    <property type="entry name" value="EGF_1"/>
    <property type="match status" value="3"/>
</dbReference>
<dbReference type="InterPro" id="IPR001881">
    <property type="entry name" value="EGF-like_Ca-bd_dom"/>
</dbReference>
<comment type="subcellular location">
    <subcellularLocation>
        <location evidence="1">Cell membrane</location>
        <topology evidence="1">Single-pass type II membrane protein</topology>
    </subcellularLocation>
    <subcellularLocation>
        <location evidence="2">Secreted</location>
        <location evidence="2">Extracellular space</location>
        <location evidence="2">Extracellular matrix</location>
    </subcellularLocation>
    <subcellularLocation>
        <location evidence="22">Synapse</location>
    </subcellularLocation>
</comment>